<protein>
    <submittedName>
        <fullName evidence="1">Uncharacterized protein</fullName>
    </submittedName>
</protein>
<name>A0A9X0CKJ0_9CNID</name>
<organism evidence="1 2">
    <name type="scientific">Desmophyllum pertusum</name>
    <dbReference type="NCBI Taxonomy" id="174260"/>
    <lineage>
        <taxon>Eukaryota</taxon>
        <taxon>Metazoa</taxon>
        <taxon>Cnidaria</taxon>
        <taxon>Anthozoa</taxon>
        <taxon>Hexacorallia</taxon>
        <taxon>Scleractinia</taxon>
        <taxon>Caryophylliina</taxon>
        <taxon>Caryophylliidae</taxon>
        <taxon>Desmophyllum</taxon>
    </lineage>
</organism>
<dbReference type="Proteomes" id="UP001163046">
    <property type="component" value="Unassembled WGS sequence"/>
</dbReference>
<accession>A0A9X0CKJ0</accession>
<keyword evidence="2" id="KW-1185">Reference proteome</keyword>
<sequence>MAELHGHTTPAANFTHRRTVRLMTEEGMRVDVLTIAKSLPDYTGKIRVIVPLYGGKCFDITLDSPELAAKLAQSGFDYETNYKTLTPVGAPDRSTCLASCRSNSTTRNFTLNLHVTAS</sequence>
<comment type="caution">
    <text evidence="1">The sequence shown here is derived from an EMBL/GenBank/DDBJ whole genome shotgun (WGS) entry which is preliminary data.</text>
</comment>
<proteinExistence type="predicted"/>
<dbReference type="EMBL" id="MU827310">
    <property type="protein sequence ID" value="KAJ7360266.1"/>
    <property type="molecule type" value="Genomic_DNA"/>
</dbReference>
<gene>
    <name evidence="1" type="ORF">OS493_016896</name>
</gene>
<reference evidence="1" key="1">
    <citation type="submission" date="2023-01" db="EMBL/GenBank/DDBJ databases">
        <title>Genome assembly of the deep-sea coral Lophelia pertusa.</title>
        <authorList>
            <person name="Herrera S."/>
            <person name="Cordes E."/>
        </authorList>
    </citation>
    <scope>NUCLEOTIDE SEQUENCE</scope>
    <source>
        <strain evidence="1">USNM1676648</strain>
        <tissue evidence="1">Polyp</tissue>
    </source>
</reference>
<dbReference type="AlphaFoldDB" id="A0A9X0CKJ0"/>
<evidence type="ECO:0000313" key="1">
    <source>
        <dbReference type="EMBL" id="KAJ7360266.1"/>
    </source>
</evidence>
<evidence type="ECO:0000313" key="2">
    <source>
        <dbReference type="Proteomes" id="UP001163046"/>
    </source>
</evidence>